<keyword evidence="5" id="KW-0067">ATP-binding</keyword>
<evidence type="ECO:0000256" key="5">
    <source>
        <dbReference type="ARBA" id="ARBA00022840"/>
    </source>
</evidence>
<evidence type="ECO:0000256" key="1">
    <source>
        <dbReference type="ARBA" id="ARBA00022527"/>
    </source>
</evidence>
<feature type="non-terminal residue" evidence="7">
    <location>
        <position position="217"/>
    </location>
</feature>
<dbReference type="SUPFAM" id="SSF56112">
    <property type="entry name" value="Protein kinase-like (PK-like)"/>
    <property type="match status" value="1"/>
</dbReference>
<dbReference type="OrthoDB" id="68483at2759"/>
<evidence type="ECO:0000313" key="8">
    <source>
        <dbReference type="Proteomes" id="UP000054248"/>
    </source>
</evidence>
<gene>
    <name evidence="7" type="ORF">M407DRAFT_40255</name>
</gene>
<dbReference type="GO" id="GO:0007165">
    <property type="term" value="P:signal transduction"/>
    <property type="evidence" value="ECO:0007669"/>
    <property type="project" value="TreeGrafter"/>
</dbReference>
<sequence>KIKREIAIMKKCQHSNVVQLKEVIDDPHNKRIFLILEYLEGGELKWRAPPPTESPTLEVEQTRQIFRQIILGLEYLHYQGIIHRDIKPANLLVRSDGTVKISDFGVSQFSYALRLQSAGANAIRTSTPGEDVLMDESDLCKTAGSPAFFAPELCYQGGSGGSLPSFAAGATTPGAPPPVTAAIDIWALGVTLYCLLFGKPPFNAPTEFMLYKIIPNE</sequence>
<dbReference type="STRING" id="1051891.A0A0C3QWV1"/>
<evidence type="ECO:0000259" key="6">
    <source>
        <dbReference type="PROSITE" id="PS50011"/>
    </source>
</evidence>
<feature type="domain" description="Protein kinase" evidence="6">
    <location>
        <begin position="1"/>
        <end position="217"/>
    </location>
</feature>
<dbReference type="Gene3D" id="1.10.510.10">
    <property type="entry name" value="Transferase(Phosphotransferase) domain 1"/>
    <property type="match status" value="1"/>
</dbReference>
<dbReference type="InterPro" id="IPR011009">
    <property type="entry name" value="Kinase-like_dom_sf"/>
</dbReference>
<feature type="non-terminal residue" evidence="7">
    <location>
        <position position="1"/>
    </location>
</feature>
<dbReference type="PANTHER" id="PTHR43895">
    <property type="entry name" value="CALCIUM/CALMODULIN-DEPENDENT PROTEIN KINASE KINASE-RELATED"/>
    <property type="match status" value="1"/>
</dbReference>
<dbReference type="GO" id="GO:0005524">
    <property type="term" value="F:ATP binding"/>
    <property type="evidence" value="ECO:0007669"/>
    <property type="project" value="UniProtKB-KW"/>
</dbReference>
<protein>
    <recommendedName>
        <fullName evidence="6">Protein kinase domain-containing protein</fullName>
    </recommendedName>
</protein>
<evidence type="ECO:0000256" key="2">
    <source>
        <dbReference type="ARBA" id="ARBA00022679"/>
    </source>
</evidence>
<accession>A0A0C3QWV1</accession>
<keyword evidence="3" id="KW-0547">Nucleotide-binding</keyword>
<dbReference type="SMART" id="SM00220">
    <property type="entry name" value="S_TKc"/>
    <property type="match status" value="1"/>
</dbReference>
<proteinExistence type="predicted"/>
<dbReference type="PANTHER" id="PTHR43895:SF152">
    <property type="entry name" value="SERINE_THREONINE-PROTEIN KINASE TOS3"/>
    <property type="match status" value="1"/>
</dbReference>
<reference evidence="8" key="2">
    <citation type="submission" date="2015-01" db="EMBL/GenBank/DDBJ databases">
        <title>Evolutionary Origins and Diversification of the Mycorrhizal Mutualists.</title>
        <authorList>
            <consortium name="DOE Joint Genome Institute"/>
            <consortium name="Mycorrhizal Genomics Consortium"/>
            <person name="Kohler A."/>
            <person name="Kuo A."/>
            <person name="Nagy L.G."/>
            <person name="Floudas D."/>
            <person name="Copeland A."/>
            <person name="Barry K.W."/>
            <person name="Cichocki N."/>
            <person name="Veneault-Fourrey C."/>
            <person name="LaButti K."/>
            <person name="Lindquist E.A."/>
            <person name="Lipzen A."/>
            <person name="Lundell T."/>
            <person name="Morin E."/>
            <person name="Murat C."/>
            <person name="Riley R."/>
            <person name="Ohm R."/>
            <person name="Sun H."/>
            <person name="Tunlid A."/>
            <person name="Henrissat B."/>
            <person name="Grigoriev I.V."/>
            <person name="Hibbett D.S."/>
            <person name="Martin F."/>
        </authorList>
    </citation>
    <scope>NUCLEOTIDE SEQUENCE [LARGE SCALE GENOMIC DNA]</scope>
    <source>
        <strain evidence="8">MUT 4182</strain>
    </source>
</reference>
<dbReference type="Pfam" id="PF00069">
    <property type="entry name" value="Pkinase"/>
    <property type="match status" value="1"/>
</dbReference>
<organism evidence="7 8">
    <name type="scientific">Tulasnella calospora MUT 4182</name>
    <dbReference type="NCBI Taxonomy" id="1051891"/>
    <lineage>
        <taxon>Eukaryota</taxon>
        <taxon>Fungi</taxon>
        <taxon>Dikarya</taxon>
        <taxon>Basidiomycota</taxon>
        <taxon>Agaricomycotina</taxon>
        <taxon>Agaricomycetes</taxon>
        <taxon>Cantharellales</taxon>
        <taxon>Tulasnellaceae</taxon>
        <taxon>Tulasnella</taxon>
    </lineage>
</organism>
<dbReference type="AlphaFoldDB" id="A0A0C3QWV1"/>
<dbReference type="CDD" id="cd14008">
    <property type="entry name" value="STKc_LKB1_CaMKK"/>
    <property type="match status" value="1"/>
</dbReference>
<dbReference type="EMBL" id="KN822943">
    <property type="protein sequence ID" value="KIO34421.1"/>
    <property type="molecule type" value="Genomic_DNA"/>
</dbReference>
<dbReference type="PROSITE" id="PS50011">
    <property type="entry name" value="PROTEIN_KINASE_DOM"/>
    <property type="match status" value="1"/>
</dbReference>
<keyword evidence="8" id="KW-1185">Reference proteome</keyword>
<keyword evidence="1" id="KW-0723">Serine/threonine-protein kinase</keyword>
<dbReference type="GO" id="GO:0004674">
    <property type="term" value="F:protein serine/threonine kinase activity"/>
    <property type="evidence" value="ECO:0007669"/>
    <property type="project" value="UniProtKB-KW"/>
</dbReference>
<keyword evidence="4" id="KW-0418">Kinase</keyword>
<dbReference type="HOGENOM" id="CLU_000288_63_0_1"/>
<dbReference type="InterPro" id="IPR008271">
    <property type="entry name" value="Ser/Thr_kinase_AS"/>
</dbReference>
<evidence type="ECO:0000313" key="7">
    <source>
        <dbReference type="EMBL" id="KIO34421.1"/>
    </source>
</evidence>
<dbReference type="PROSITE" id="PS00108">
    <property type="entry name" value="PROTEIN_KINASE_ST"/>
    <property type="match status" value="1"/>
</dbReference>
<keyword evidence="2" id="KW-0808">Transferase</keyword>
<dbReference type="Gene3D" id="3.30.200.20">
    <property type="entry name" value="Phosphorylase Kinase, domain 1"/>
    <property type="match status" value="1"/>
</dbReference>
<dbReference type="InterPro" id="IPR000719">
    <property type="entry name" value="Prot_kinase_dom"/>
</dbReference>
<reference evidence="7 8" key="1">
    <citation type="submission" date="2014-04" db="EMBL/GenBank/DDBJ databases">
        <authorList>
            <consortium name="DOE Joint Genome Institute"/>
            <person name="Kuo A."/>
            <person name="Girlanda M."/>
            <person name="Perotto S."/>
            <person name="Kohler A."/>
            <person name="Nagy L.G."/>
            <person name="Floudas D."/>
            <person name="Copeland A."/>
            <person name="Barry K.W."/>
            <person name="Cichocki N."/>
            <person name="Veneault-Fourrey C."/>
            <person name="LaButti K."/>
            <person name="Lindquist E.A."/>
            <person name="Lipzen A."/>
            <person name="Lundell T."/>
            <person name="Morin E."/>
            <person name="Murat C."/>
            <person name="Sun H."/>
            <person name="Tunlid A."/>
            <person name="Henrissat B."/>
            <person name="Grigoriev I.V."/>
            <person name="Hibbett D.S."/>
            <person name="Martin F."/>
            <person name="Nordberg H.P."/>
            <person name="Cantor M.N."/>
            <person name="Hua S.X."/>
        </authorList>
    </citation>
    <scope>NUCLEOTIDE SEQUENCE [LARGE SCALE GENOMIC DNA]</scope>
    <source>
        <strain evidence="7 8">MUT 4182</strain>
    </source>
</reference>
<evidence type="ECO:0000256" key="3">
    <source>
        <dbReference type="ARBA" id="ARBA00022741"/>
    </source>
</evidence>
<dbReference type="Proteomes" id="UP000054248">
    <property type="component" value="Unassembled WGS sequence"/>
</dbReference>
<name>A0A0C3QWV1_9AGAM</name>
<evidence type="ECO:0000256" key="4">
    <source>
        <dbReference type="ARBA" id="ARBA00022777"/>
    </source>
</evidence>